<dbReference type="PANTHER" id="PTHR30472">
    <property type="entry name" value="FERRIC ENTEROBACTIN TRANSPORT SYSTEM PERMEASE PROTEIN"/>
    <property type="match status" value="1"/>
</dbReference>
<evidence type="ECO:0000256" key="2">
    <source>
        <dbReference type="ARBA" id="ARBA00007935"/>
    </source>
</evidence>
<feature type="transmembrane region" description="Helical" evidence="8">
    <location>
        <begin position="122"/>
        <end position="141"/>
    </location>
</feature>
<keyword evidence="4" id="KW-1003">Cell membrane</keyword>
<comment type="caution">
    <text evidence="9">The sequence shown here is derived from an EMBL/GenBank/DDBJ whole genome shotgun (WGS) entry which is preliminary data.</text>
</comment>
<comment type="subcellular location">
    <subcellularLocation>
        <location evidence="1">Cell membrane</location>
        <topology evidence="1">Multi-pass membrane protein</topology>
    </subcellularLocation>
</comment>
<dbReference type="Gene3D" id="1.10.3470.10">
    <property type="entry name" value="ABC transporter involved in vitamin B12 uptake, BtuC"/>
    <property type="match status" value="1"/>
</dbReference>
<feature type="transmembrane region" description="Helical" evidence="8">
    <location>
        <begin position="202"/>
        <end position="221"/>
    </location>
</feature>
<keyword evidence="7 8" id="KW-0472">Membrane</keyword>
<evidence type="ECO:0000256" key="7">
    <source>
        <dbReference type="ARBA" id="ARBA00023136"/>
    </source>
</evidence>
<evidence type="ECO:0000256" key="8">
    <source>
        <dbReference type="SAM" id="Phobius"/>
    </source>
</evidence>
<dbReference type="GO" id="GO:0022857">
    <property type="term" value="F:transmembrane transporter activity"/>
    <property type="evidence" value="ECO:0007669"/>
    <property type="project" value="InterPro"/>
</dbReference>
<keyword evidence="5 8" id="KW-0812">Transmembrane</keyword>
<protein>
    <submittedName>
        <fullName evidence="9">Iron ABC transporter</fullName>
    </submittedName>
</protein>
<reference evidence="9 10" key="1">
    <citation type="submission" date="2017-07" db="EMBL/GenBank/DDBJ databases">
        <title>Genome sequencing and assembly of Paenibacillus rigui.</title>
        <authorList>
            <person name="Mayilraj S."/>
        </authorList>
    </citation>
    <scope>NUCLEOTIDE SEQUENCE [LARGE SCALE GENOMIC DNA]</scope>
    <source>
        <strain evidence="9 10">JCM 16352</strain>
    </source>
</reference>
<dbReference type="GO" id="GO:0033214">
    <property type="term" value="P:siderophore-iron import into cell"/>
    <property type="evidence" value="ECO:0007669"/>
    <property type="project" value="TreeGrafter"/>
</dbReference>
<dbReference type="CDD" id="cd06550">
    <property type="entry name" value="TM_ABC_iron-siderophores_like"/>
    <property type="match status" value="1"/>
</dbReference>
<keyword evidence="10" id="KW-1185">Reference proteome</keyword>
<feature type="transmembrane region" description="Helical" evidence="8">
    <location>
        <begin position="311"/>
        <end position="329"/>
    </location>
</feature>
<organism evidence="9 10">
    <name type="scientific">Paenibacillus rigui</name>
    <dbReference type="NCBI Taxonomy" id="554312"/>
    <lineage>
        <taxon>Bacteria</taxon>
        <taxon>Bacillati</taxon>
        <taxon>Bacillota</taxon>
        <taxon>Bacilli</taxon>
        <taxon>Bacillales</taxon>
        <taxon>Paenibacillaceae</taxon>
        <taxon>Paenibacillus</taxon>
    </lineage>
</organism>
<name>A0A229UWY4_9BACL</name>
<evidence type="ECO:0000313" key="10">
    <source>
        <dbReference type="Proteomes" id="UP000215509"/>
    </source>
</evidence>
<evidence type="ECO:0000256" key="1">
    <source>
        <dbReference type="ARBA" id="ARBA00004651"/>
    </source>
</evidence>
<dbReference type="InterPro" id="IPR000522">
    <property type="entry name" value="ABC_transptr_permease_BtuC"/>
</dbReference>
<dbReference type="Proteomes" id="UP000215509">
    <property type="component" value="Unassembled WGS sequence"/>
</dbReference>
<dbReference type="GO" id="GO:0005886">
    <property type="term" value="C:plasma membrane"/>
    <property type="evidence" value="ECO:0007669"/>
    <property type="project" value="UniProtKB-SubCell"/>
</dbReference>
<dbReference type="Pfam" id="PF01032">
    <property type="entry name" value="FecCD"/>
    <property type="match status" value="1"/>
</dbReference>
<dbReference type="EMBL" id="NMQW01000002">
    <property type="protein sequence ID" value="OXM87938.1"/>
    <property type="molecule type" value="Genomic_DNA"/>
</dbReference>
<feature type="transmembrane region" description="Helical" evidence="8">
    <location>
        <begin position="95"/>
        <end position="116"/>
    </location>
</feature>
<dbReference type="FunFam" id="1.10.3470.10:FF:000001">
    <property type="entry name" value="Vitamin B12 ABC transporter permease BtuC"/>
    <property type="match status" value="1"/>
</dbReference>
<feature type="transmembrane region" description="Helical" evidence="8">
    <location>
        <begin position="153"/>
        <end position="172"/>
    </location>
</feature>
<proteinExistence type="inferred from homology"/>
<evidence type="ECO:0000256" key="3">
    <source>
        <dbReference type="ARBA" id="ARBA00022448"/>
    </source>
</evidence>
<comment type="similarity">
    <text evidence="2">Belongs to the binding-protein-dependent transport system permease family. FecCD subfamily.</text>
</comment>
<keyword evidence="6 8" id="KW-1133">Transmembrane helix</keyword>
<dbReference type="PANTHER" id="PTHR30472:SF65">
    <property type="entry name" value="SIDEROPHORE TRANSPORT SYSTEM PERMEASE PROTEIN YFIZ-RELATED"/>
    <property type="match status" value="1"/>
</dbReference>
<dbReference type="RefSeq" id="WP_094013188.1">
    <property type="nucleotide sequence ID" value="NZ_NMQW01000002.1"/>
</dbReference>
<gene>
    <name evidence="9" type="ORF">CF651_02210</name>
</gene>
<dbReference type="SUPFAM" id="SSF81345">
    <property type="entry name" value="ABC transporter involved in vitamin B12 uptake, BtuC"/>
    <property type="match status" value="1"/>
</dbReference>
<evidence type="ECO:0000256" key="5">
    <source>
        <dbReference type="ARBA" id="ARBA00022692"/>
    </source>
</evidence>
<evidence type="ECO:0000256" key="4">
    <source>
        <dbReference type="ARBA" id="ARBA00022475"/>
    </source>
</evidence>
<dbReference type="InterPro" id="IPR037294">
    <property type="entry name" value="ABC_BtuC-like"/>
</dbReference>
<keyword evidence="3" id="KW-0813">Transport</keyword>
<feature type="transmembrane region" description="Helical" evidence="8">
    <location>
        <begin position="241"/>
        <end position="271"/>
    </location>
</feature>
<dbReference type="AlphaFoldDB" id="A0A229UWY4"/>
<accession>A0A229UWY4</accession>
<feature type="transmembrane region" description="Helical" evidence="8">
    <location>
        <begin position="63"/>
        <end position="83"/>
    </location>
</feature>
<dbReference type="OrthoDB" id="9811721at2"/>
<sequence>MSNVVQQRTYKTIGLAAALLLLAGACVSSVMFGINNYSWNEIIASYTSFDSSNQHLIIQTTRIPRALIAALVGASLAVAGTLMQAITRNPLASPSLFGVNAGAAFAIVLSVVLFNVTSSLQFTWIAFLGAAVSSAGVYFLGSIGRDGLTPIKITLAGSALTAFFASLTQGLLLSNGKAFDQVMVWLVGSVAGRTMETFQAVFPYMLAALLGSFLLASHMNVLSMGDDVAKGLGQNTLIIKAAAAVVIVILAGGSVAMAGPVVFVGIIVPHITRFFVGIDHRWVIPYSAVLGAILLVSADIGARYIAMPKEVPVGVTTALIGVPFFVYIARKGGKAK</sequence>
<feature type="transmembrane region" description="Helical" evidence="8">
    <location>
        <begin position="12"/>
        <end position="34"/>
    </location>
</feature>
<evidence type="ECO:0000256" key="6">
    <source>
        <dbReference type="ARBA" id="ARBA00022989"/>
    </source>
</evidence>
<feature type="transmembrane region" description="Helical" evidence="8">
    <location>
        <begin position="283"/>
        <end position="305"/>
    </location>
</feature>
<evidence type="ECO:0000313" key="9">
    <source>
        <dbReference type="EMBL" id="OXM87938.1"/>
    </source>
</evidence>